<evidence type="ECO:0000313" key="2">
    <source>
        <dbReference type="Proteomes" id="UP000049855"/>
    </source>
</evidence>
<protein>
    <submittedName>
        <fullName evidence="1">Uncharacterized protein</fullName>
    </submittedName>
</protein>
<dbReference type="EMBL" id="CTRP01000005">
    <property type="protein sequence ID" value="CQR71671.1"/>
    <property type="molecule type" value="Genomic_DNA"/>
</dbReference>
<gene>
    <name evidence="1" type="ORF">SpAn4DRAFT_3537</name>
</gene>
<dbReference type="AlphaFoldDB" id="A0A0U1KWC4"/>
<keyword evidence="2" id="KW-1185">Reference proteome</keyword>
<reference evidence="2" key="1">
    <citation type="submission" date="2015-03" db="EMBL/GenBank/DDBJ databases">
        <authorList>
            <person name="Nijsse Bart"/>
        </authorList>
    </citation>
    <scope>NUCLEOTIDE SEQUENCE [LARGE SCALE GENOMIC DNA]</scope>
</reference>
<evidence type="ECO:0000313" key="1">
    <source>
        <dbReference type="EMBL" id="CQR71671.1"/>
    </source>
</evidence>
<dbReference type="Proteomes" id="UP000049855">
    <property type="component" value="Unassembled WGS sequence"/>
</dbReference>
<sequence length="43" mass="4709">MTELTGEPVLEAGSSGIMIAMDCPFLADNGRWTIECKEHVLDK</sequence>
<name>A0A0U1KWC4_9FIRM</name>
<accession>A0A0U1KWC4</accession>
<organism evidence="1 2">
    <name type="scientific">Sporomusa ovata</name>
    <dbReference type="NCBI Taxonomy" id="2378"/>
    <lineage>
        <taxon>Bacteria</taxon>
        <taxon>Bacillati</taxon>
        <taxon>Bacillota</taxon>
        <taxon>Negativicutes</taxon>
        <taxon>Selenomonadales</taxon>
        <taxon>Sporomusaceae</taxon>
        <taxon>Sporomusa</taxon>
    </lineage>
</organism>
<proteinExistence type="predicted"/>